<dbReference type="EMBL" id="MCGE01000009">
    <property type="protein sequence ID" value="ORZ17919.1"/>
    <property type="molecule type" value="Genomic_DNA"/>
</dbReference>
<dbReference type="Proteomes" id="UP000193560">
    <property type="component" value="Unassembled WGS sequence"/>
</dbReference>
<name>A0A1X2IK79_9FUNG</name>
<proteinExistence type="predicted"/>
<feature type="coiled-coil region" evidence="1">
    <location>
        <begin position="201"/>
        <end position="270"/>
    </location>
</feature>
<dbReference type="OrthoDB" id="2265577at2759"/>
<evidence type="ECO:0000256" key="1">
    <source>
        <dbReference type="SAM" id="Coils"/>
    </source>
</evidence>
<comment type="caution">
    <text evidence="3">The sequence shown here is derived from an EMBL/GenBank/DDBJ whole genome shotgun (WGS) entry which is preliminary data.</text>
</comment>
<feature type="region of interest" description="Disordered" evidence="2">
    <location>
        <begin position="310"/>
        <end position="359"/>
    </location>
</feature>
<protein>
    <submittedName>
        <fullName evidence="3">Uncharacterized protein</fullName>
    </submittedName>
</protein>
<feature type="compositionally biased region" description="Polar residues" evidence="2">
    <location>
        <begin position="347"/>
        <end position="359"/>
    </location>
</feature>
<feature type="compositionally biased region" description="Acidic residues" evidence="2">
    <location>
        <begin position="326"/>
        <end position="341"/>
    </location>
</feature>
<keyword evidence="1" id="KW-0175">Coiled coil</keyword>
<organism evidence="3 4">
    <name type="scientific">Absidia repens</name>
    <dbReference type="NCBI Taxonomy" id="90262"/>
    <lineage>
        <taxon>Eukaryota</taxon>
        <taxon>Fungi</taxon>
        <taxon>Fungi incertae sedis</taxon>
        <taxon>Mucoromycota</taxon>
        <taxon>Mucoromycotina</taxon>
        <taxon>Mucoromycetes</taxon>
        <taxon>Mucorales</taxon>
        <taxon>Cunninghamellaceae</taxon>
        <taxon>Absidia</taxon>
    </lineage>
</organism>
<keyword evidence="4" id="KW-1185">Reference proteome</keyword>
<dbReference type="STRING" id="90262.A0A1X2IK79"/>
<dbReference type="AlphaFoldDB" id="A0A1X2IK79"/>
<reference evidence="3 4" key="1">
    <citation type="submission" date="2016-07" db="EMBL/GenBank/DDBJ databases">
        <title>Pervasive Adenine N6-methylation of Active Genes in Fungi.</title>
        <authorList>
            <consortium name="DOE Joint Genome Institute"/>
            <person name="Mondo S.J."/>
            <person name="Dannebaum R.O."/>
            <person name="Kuo R.C."/>
            <person name="Labutti K."/>
            <person name="Haridas S."/>
            <person name="Kuo A."/>
            <person name="Salamov A."/>
            <person name="Ahrendt S.R."/>
            <person name="Lipzen A."/>
            <person name="Sullivan W."/>
            <person name="Andreopoulos W.B."/>
            <person name="Clum A."/>
            <person name="Lindquist E."/>
            <person name="Daum C."/>
            <person name="Ramamoorthy G.K."/>
            <person name="Gryganskyi A."/>
            <person name="Culley D."/>
            <person name="Magnuson J.K."/>
            <person name="James T.Y."/>
            <person name="O'Malley M.A."/>
            <person name="Stajich J.E."/>
            <person name="Spatafora J.W."/>
            <person name="Visel A."/>
            <person name="Grigoriev I.V."/>
        </authorList>
    </citation>
    <scope>NUCLEOTIDE SEQUENCE [LARGE SCALE GENOMIC DNA]</scope>
    <source>
        <strain evidence="3 4">NRRL 1336</strain>
    </source>
</reference>
<evidence type="ECO:0000313" key="3">
    <source>
        <dbReference type="EMBL" id="ORZ17919.1"/>
    </source>
</evidence>
<accession>A0A1X2IK79</accession>
<evidence type="ECO:0000256" key="2">
    <source>
        <dbReference type="SAM" id="MobiDB-lite"/>
    </source>
</evidence>
<sequence>MSLLSPRSSYSISSVPESTIATPPRFSVNLDLMNYSIPKNNNLLTLNNHTNHKRDIQQGNSYTRTRQLEAQVEALTLSNVKLQRSNRLLKVDTDNIIEQRTQPLQSTIRELTLNNIQLQRSTRLLQQDLEEKSLQLNQYQTDQVVSMKTVGPEYEYLINGDVHCEETCCYTMAPVDHSSSADSQHSCRPIIHSTISQGSYATELEHKIAHLERIIEELTAEKESMAHQQSYKDDDLQTLKSELEMKDAIVSQLEQDFMDLENKLTVIQKVGEIIHIYITQDPARQSHMLMESKRRTLAIKDTELLEKILRSQRYGITPPSPTSSLDQEDASHEEDEDDNDDEKTHSDTPSPITTCQPPSWTPFLSTTSLPCKYNASSSCSSIQLDKSLAPPGFILMTVFLGCASQMGITDDWTLPLTLTLMVSGFLWTGGAKGVQLKVKI</sequence>
<gene>
    <name evidence="3" type="ORF">BCR42DRAFT_325418</name>
</gene>
<evidence type="ECO:0000313" key="4">
    <source>
        <dbReference type="Proteomes" id="UP000193560"/>
    </source>
</evidence>